<evidence type="ECO:0000256" key="5">
    <source>
        <dbReference type="RuleBase" id="RU000660"/>
    </source>
</evidence>
<dbReference type="SUPFAM" id="SSF64263">
    <property type="entry name" value="Prokaryotic ribosomal protein L17"/>
    <property type="match status" value="1"/>
</dbReference>
<dbReference type="PROSITE" id="PS01167">
    <property type="entry name" value="RIBOSOMAL_L17"/>
    <property type="match status" value="1"/>
</dbReference>
<dbReference type="EMBL" id="FNUS01000001">
    <property type="protein sequence ID" value="SEF79665.1"/>
    <property type="molecule type" value="Genomic_DNA"/>
</dbReference>
<evidence type="ECO:0000313" key="8">
    <source>
        <dbReference type="Proteomes" id="UP000236738"/>
    </source>
</evidence>
<reference evidence="8" key="1">
    <citation type="submission" date="2016-10" db="EMBL/GenBank/DDBJ databases">
        <authorList>
            <person name="Varghese N."/>
            <person name="Submissions S."/>
        </authorList>
    </citation>
    <scope>NUCLEOTIDE SEQUENCE [LARGE SCALE GENOMIC DNA]</scope>
    <source>
        <strain evidence="8">DSM 21580</strain>
    </source>
</reference>
<organism evidence="7 8">
    <name type="scientific">Halpernia humi</name>
    <dbReference type="NCBI Taxonomy" id="493375"/>
    <lineage>
        <taxon>Bacteria</taxon>
        <taxon>Pseudomonadati</taxon>
        <taxon>Bacteroidota</taxon>
        <taxon>Flavobacteriia</taxon>
        <taxon>Flavobacteriales</taxon>
        <taxon>Weeksellaceae</taxon>
        <taxon>Chryseobacterium group</taxon>
        <taxon>Halpernia</taxon>
    </lineage>
</organism>
<dbReference type="GO" id="GO:0006412">
    <property type="term" value="P:translation"/>
    <property type="evidence" value="ECO:0007669"/>
    <property type="project" value="UniProtKB-UniRule"/>
</dbReference>
<dbReference type="AlphaFoldDB" id="A0A1H5UX57"/>
<keyword evidence="2 4" id="KW-0689">Ribosomal protein</keyword>
<dbReference type="PANTHER" id="PTHR14413:SF16">
    <property type="entry name" value="LARGE RIBOSOMAL SUBUNIT PROTEIN BL17M"/>
    <property type="match status" value="1"/>
</dbReference>
<sequence>MRHGKKFNHLSRTTSHRSAMLSNMACSLIEHKRINTTVAKAKALRVFVEPILTKSKEDSTHNRRTVFSYLQSKEAVTELFRTVAPKIADRPGGYTRIIKTGFRLGDAADMAMIELVDFNEMYNPNEVEKKTTRRSRRSAAPKATEKVATLADAKLDTKSEKVEAKVEETVTDAVVEEPTVDAPEVDAADTTEEKTAE</sequence>
<accession>A0A1H5UX57</accession>
<evidence type="ECO:0000256" key="4">
    <source>
        <dbReference type="HAMAP-Rule" id="MF_01368"/>
    </source>
</evidence>
<dbReference type="FunFam" id="3.90.1030.10:FF:000006">
    <property type="entry name" value="50S ribosomal protein L17"/>
    <property type="match status" value="1"/>
</dbReference>
<evidence type="ECO:0000256" key="3">
    <source>
        <dbReference type="ARBA" id="ARBA00023274"/>
    </source>
</evidence>
<comment type="subunit">
    <text evidence="4">Part of the 50S ribosomal subunit. Contacts protein L32.</text>
</comment>
<dbReference type="Proteomes" id="UP000236738">
    <property type="component" value="Unassembled WGS sequence"/>
</dbReference>
<proteinExistence type="inferred from homology"/>
<protein>
    <recommendedName>
        <fullName evidence="4">Large ribosomal subunit protein bL17</fullName>
    </recommendedName>
</protein>
<evidence type="ECO:0000256" key="2">
    <source>
        <dbReference type="ARBA" id="ARBA00022980"/>
    </source>
</evidence>
<feature type="compositionally biased region" description="Acidic residues" evidence="6">
    <location>
        <begin position="174"/>
        <end position="190"/>
    </location>
</feature>
<dbReference type="GO" id="GO:0022625">
    <property type="term" value="C:cytosolic large ribosomal subunit"/>
    <property type="evidence" value="ECO:0007669"/>
    <property type="project" value="TreeGrafter"/>
</dbReference>
<dbReference type="OrthoDB" id="9809073at2"/>
<gene>
    <name evidence="4" type="primary">rplQ</name>
    <name evidence="7" type="ORF">SAMN05421847_0960</name>
</gene>
<dbReference type="InterPro" id="IPR047859">
    <property type="entry name" value="Ribosomal_bL17_CS"/>
</dbReference>
<dbReference type="NCBIfam" id="TIGR00059">
    <property type="entry name" value="L17"/>
    <property type="match status" value="1"/>
</dbReference>
<keyword evidence="8" id="KW-1185">Reference proteome</keyword>
<evidence type="ECO:0000313" key="7">
    <source>
        <dbReference type="EMBL" id="SEF79665.1"/>
    </source>
</evidence>
<dbReference type="PANTHER" id="PTHR14413">
    <property type="entry name" value="RIBOSOMAL PROTEIN L17"/>
    <property type="match status" value="1"/>
</dbReference>
<dbReference type="Gene3D" id="3.90.1030.10">
    <property type="entry name" value="Ribosomal protein L17"/>
    <property type="match status" value="1"/>
</dbReference>
<comment type="similarity">
    <text evidence="1 4 5">Belongs to the bacterial ribosomal protein bL17 family.</text>
</comment>
<dbReference type="HAMAP" id="MF_01368">
    <property type="entry name" value="Ribosomal_bL17"/>
    <property type="match status" value="1"/>
</dbReference>
<dbReference type="InterPro" id="IPR000456">
    <property type="entry name" value="Ribosomal_bL17"/>
</dbReference>
<dbReference type="Pfam" id="PF01196">
    <property type="entry name" value="Ribosomal_L17"/>
    <property type="match status" value="1"/>
</dbReference>
<keyword evidence="3 4" id="KW-0687">Ribonucleoprotein</keyword>
<feature type="region of interest" description="Disordered" evidence="6">
    <location>
        <begin position="127"/>
        <end position="197"/>
    </location>
</feature>
<evidence type="ECO:0000256" key="6">
    <source>
        <dbReference type="SAM" id="MobiDB-lite"/>
    </source>
</evidence>
<evidence type="ECO:0000256" key="1">
    <source>
        <dbReference type="ARBA" id="ARBA00008777"/>
    </source>
</evidence>
<dbReference type="RefSeq" id="WP_103912928.1">
    <property type="nucleotide sequence ID" value="NZ_FNUS01000001.1"/>
</dbReference>
<name>A0A1H5UX57_9FLAO</name>
<dbReference type="InterPro" id="IPR036373">
    <property type="entry name" value="Ribosomal_bL17_sf"/>
</dbReference>
<dbReference type="GO" id="GO:0003735">
    <property type="term" value="F:structural constituent of ribosome"/>
    <property type="evidence" value="ECO:0007669"/>
    <property type="project" value="InterPro"/>
</dbReference>
<feature type="compositionally biased region" description="Basic and acidic residues" evidence="6">
    <location>
        <begin position="153"/>
        <end position="168"/>
    </location>
</feature>